<evidence type="ECO:0000256" key="2">
    <source>
        <dbReference type="SAM" id="Phobius"/>
    </source>
</evidence>
<keyword evidence="2" id="KW-0472">Membrane</keyword>
<dbReference type="Proteomes" id="UP000636960">
    <property type="component" value="Unassembled WGS sequence"/>
</dbReference>
<feature type="transmembrane region" description="Helical" evidence="2">
    <location>
        <begin position="95"/>
        <end position="117"/>
    </location>
</feature>
<gene>
    <name evidence="3" type="ORF">Ari01nite_61180</name>
</gene>
<feature type="compositionally biased region" description="Low complexity" evidence="1">
    <location>
        <begin position="153"/>
        <end position="170"/>
    </location>
</feature>
<keyword evidence="2" id="KW-1133">Transmembrane helix</keyword>
<feature type="region of interest" description="Disordered" evidence="1">
    <location>
        <begin position="203"/>
        <end position="236"/>
    </location>
</feature>
<proteinExistence type="predicted"/>
<reference evidence="3" key="1">
    <citation type="submission" date="2021-01" db="EMBL/GenBank/DDBJ databases">
        <title>Whole genome shotgun sequence of Actinoplanes rishiriensis NBRC 108556.</title>
        <authorList>
            <person name="Komaki H."/>
            <person name="Tamura T."/>
        </authorList>
    </citation>
    <scope>NUCLEOTIDE SEQUENCE</scope>
    <source>
        <strain evidence="3">NBRC 108556</strain>
    </source>
</reference>
<keyword evidence="2" id="KW-0812">Transmembrane</keyword>
<name>A0A919K1P5_9ACTN</name>
<accession>A0A919K1P5</accession>
<dbReference type="EMBL" id="BOMV01000064">
    <property type="protein sequence ID" value="GIE98653.1"/>
    <property type="molecule type" value="Genomic_DNA"/>
</dbReference>
<comment type="caution">
    <text evidence="3">The sequence shown here is derived from an EMBL/GenBank/DDBJ whole genome shotgun (WGS) entry which is preliminary data.</text>
</comment>
<evidence type="ECO:0000313" key="3">
    <source>
        <dbReference type="EMBL" id="GIE98653.1"/>
    </source>
</evidence>
<sequence>MDGFAKGNIDAHDPPADNADGGTSAQGEPTGGFPRIADYWPDAPHRMGPAADFSPDEAARPADGDQAYPRNPSYPPPDQEPTQVFRPPPPPRRPWLRALLGALGALVFLGGSVFALARLVAGDDQPQAGAPLAPAEQDAVPDATGVPSPPVSVEPAPSSTAPTESPSASVTALPFESGSFELTSNVVELNLTVVDLGNEAFQVSTPEDSGLRPRAEVDGDDVTLSAPSDGSKGSGRLDVRLNERISWSLKMSGGMKNATFALDDADLRRIELVGGASRIDMTLPSHKDALPIKMSGGVNTWNIKTAREVPVSVEMRRGGGEVVLNGKRVRNINRGTTLRAQVDNSDAEGLKIDAVAGVGTLTVWPAET</sequence>
<evidence type="ECO:0000313" key="4">
    <source>
        <dbReference type="Proteomes" id="UP000636960"/>
    </source>
</evidence>
<feature type="region of interest" description="Disordered" evidence="1">
    <location>
        <begin position="1"/>
        <end position="90"/>
    </location>
</feature>
<dbReference type="AlphaFoldDB" id="A0A919K1P5"/>
<organism evidence="3 4">
    <name type="scientific">Paractinoplanes rishiriensis</name>
    <dbReference type="NCBI Taxonomy" id="1050105"/>
    <lineage>
        <taxon>Bacteria</taxon>
        <taxon>Bacillati</taxon>
        <taxon>Actinomycetota</taxon>
        <taxon>Actinomycetes</taxon>
        <taxon>Micromonosporales</taxon>
        <taxon>Micromonosporaceae</taxon>
        <taxon>Paractinoplanes</taxon>
    </lineage>
</organism>
<keyword evidence="4" id="KW-1185">Reference proteome</keyword>
<feature type="region of interest" description="Disordered" evidence="1">
    <location>
        <begin position="128"/>
        <end position="170"/>
    </location>
</feature>
<evidence type="ECO:0000256" key="1">
    <source>
        <dbReference type="SAM" id="MobiDB-lite"/>
    </source>
</evidence>
<protein>
    <submittedName>
        <fullName evidence="3">Uncharacterized protein</fullName>
    </submittedName>
</protein>